<keyword evidence="2" id="KW-0472">Membrane</keyword>
<evidence type="ECO:0000256" key="2">
    <source>
        <dbReference type="SAM" id="Phobius"/>
    </source>
</evidence>
<keyword evidence="2" id="KW-1133">Transmembrane helix</keyword>
<name>A0A9N8V296_9GLOM</name>
<dbReference type="EMBL" id="CAJVPK010000021">
    <property type="protein sequence ID" value="CAG8433996.1"/>
    <property type="molecule type" value="Genomic_DNA"/>
</dbReference>
<feature type="compositionally biased region" description="Basic and acidic residues" evidence="1">
    <location>
        <begin position="1"/>
        <end position="26"/>
    </location>
</feature>
<evidence type="ECO:0000313" key="4">
    <source>
        <dbReference type="Proteomes" id="UP000789706"/>
    </source>
</evidence>
<accession>A0A9N8V296</accession>
<feature type="compositionally biased region" description="Pro residues" evidence="1">
    <location>
        <begin position="54"/>
        <end position="63"/>
    </location>
</feature>
<feature type="transmembrane region" description="Helical" evidence="2">
    <location>
        <begin position="120"/>
        <end position="138"/>
    </location>
</feature>
<reference evidence="3" key="1">
    <citation type="submission" date="2021-06" db="EMBL/GenBank/DDBJ databases">
        <authorList>
            <person name="Kallberg Y."/>
            <person name="Tangrot J."/>
            <person name="Rosling A."/>
        </authorList>
    </citation>
    <scope>NUCLEOTIDE SEQUENCE</scope>
    <source>
        <strain evidence="3">AZ414A</strain>
    </source>
</reference>
<feature type="region of interest" description="Disordered" evidence="1">
    <location>
        <begin position="1"/>
        <end position="72"/>
    </location>
</feature>
<gene>
    <name evidence="3" type="ORF">DEBURN_LOCUS630</name>
</gene>
<protein>
    <submittedName>
        <fullName evidence="3">2570_t:CDS:1</fullName>
    </submittedName>
</protein>
<organism evidence="3 4">
    <name type="scientific">Diversispora eburnea</name>
    <dbReference type="NCBI Taxonomy" id="1213867"/>
    <lineage>
        <taxon>Eukaryota</taxon>
        <taxon>Fungi</taxon>
        <taxon>Fungi incertae sedis</taxon>
        <taxon>Mucoromycota</taxon>
        <taxon>Glomeromycotina</taxon>
        <taxon>Glomeromycetes</taxon>
        <taxon>Diversisporales</taxon>
        <taxon>Diversisporaceae</taxon>
        <taxon>Diversispora</taxon>
    </lineage>
</organism>
<dbReference type="AlphaFoldDB" id="A0A9N8V296"/>
<proteinExistence type="predicted"/>
<evidence type="ECO:0000313" key="3">
    <source>
        <dbReference type="EMBL" id="CAG8433996.1"/>
    </source>
</evidence>
<sequence length="173" mass="20047">MDASKKNSEKDIVAAHEPTHPVHRDTSSSSLFTPPYITDPTRILIDSQNFPRSSQPPPSPLFPPNSTGRRLDEPKRTKLSYICWSFVACSNLYLLIGSGILIFCYIISSIQSSYEKIAKYILIAYIIMELVCRMIVIYRINDFFKSDVGFFEKRRILFIREEKIKQRSNYQLI</sequence>
<evidence type="ECO:0000256" key="1">
    <source>
        <dbReference type="SAM" id="MobiDB-lite"/>
    </source>
</evidence>
<keyword evidence="4" id="KW-1185">Reference proteome</keyword>
<dbReference type="Proteomes" id="UP000789706">
    <property type="component" value="Unassembled WGS sequence"/>
</dbReference>
<feature type="transmembrane region" description="Helical" evidence="2">
    <location>
        <begin position="79"/>
        <end position="108"/>
    </location>
</feature>
<comment type="caution">
    <text evidence="3">The sequence shown here is derived from an EMBL/GenBank/DDBJ whole genome shotgun (WGS) entry which is preliminary data.</text>
</comment>
<dbReference type="OrthoDB" id="2390452at2759"/>
<keyword evidence="2" id="KW-0812">Transmembrane</keyword>